<reference key="2">
    <citation type="submission" date="2011-04" db="EMBL/GenBank/DDBJ databases">
        <title>Complete sequence of chromosome of Haliscomenobacter hydrossis DSM 1100.</title>
        <authorList>
            <consortium name="US DOE Joint Genome Institute (JGI-PGF)"/>
            <person name="Lucas S."/>
            <person name="Han J."/>
            <person name="Lapidus A."/>
            <person name="Bruce D."/>
            <person name="Goodwin L."/>
            <person name="Pitluck S."/>
            <person name="Peters L."/>
            <person name="Kyrpides N."/>
            <person name="Mavromatis K."/>
            <person name="Ivanova N."/>
            <person name="Ovchinnikova G."/>
            <person name="Pagani I."/>
            <person name="Daligault H."/>
            <person name="Detter J.C."/>
            <person name="Han C."/>
            <person name="Land M."/>
            <person name="Hauser L."/>
            <person name="Markowitz V."/>
            <person name="Cheng J.-F."/>
            <person name="Hugenholtz P."/>
            <person name="Woyke T."/>
            <person name="Wu D."/>
            <person name="Verbarg S."/>
            <person name="Frueling A."/>
            <person name="Brambilla E."/>
            <person name="Klenk H.-P."/>
            <person name="Eisen J.A."/>
        </authorList>
    </citation>
    <scope>NUCLEOTIDE SEQUENCE</scope>
    <source>
        <strain>DSM 1100</strain>
    </source>
</reference>
<evidence type="ECO:0000259" key="2">
    <source>
        <dbReference type="PROSITE" id="PS50943"/>
    </source>
</evidence>
<dbReference type="Pfam" id="PF06114">
    <property type="entry name" value="Peptidase_M78"/>
    <property type="match status" value="1"/>
</dbReference>
<organism evidence="3 4">
    <name type="scientific">Haliscomenobacter hydrossis (strain ATCC 27775 / DSM 1100 / LMG 10767 / O)</name>
    <dbReference type="NCBI Taxonomy" id="760192"/>
    <lineage>
        <taxon>Bacteria</taxon>
        <taxon>Pseudomonadati</taxon>
        <taxon>Bacteroidota</taxon>
        <taxon>Saprospiria</taxon>
        <taxon>Saprospirales</taxon>
        <taxon>Haliscomenobacteraceae</taxon>
        <taxon>Haliscomenobacter</taxon>
    </lineage>
</organism>
<accession>F4KT76</accession>
<gene>
    <name evidence="3" type="ordered locus">Halhy_3274</name>
</gene>
<dbReference type="InterPro" id="IPR010982">
    <property type="entry name" value="Lambda_DNA-bd_dom_sf"/>
</dbReference>
<dbReference type="InterPro" id="IPR010359">
    <property type="entry name" value="IrrE_HExxH"/>
</dbReference>
<dbReference type="PANTHER" id="PTHR43236">
    <property type="entry name" value="ANTITOXIN HIGA1"/>
    <property type="match status" value="1"/>
</dbReference>
<reference evidence="3 4" key="1">
    <citation type="journal article" date="2011" name="Stand. Genomic Sci.">
        <title>Complete genome sequence of Haliscomenobacter hydrossis type strain (O).</title>
        <authorList>
            <consortium name="US DOE Joint Genome Institute (JGI-PGF)"/>
            <person name="Daligault H."/>
            <person name="Lapidus A."/>
            <person name="Zeytun A."/>
            <person name="Nolan M."/>
            <person name="Lucas S."/>
            <person name="Del Rio T.G."/>
            <person name="Tice H."/>
            <person name="Cheng J.F."/>
            <person name="Tapia R."/>
            <person name="Han C."/>
            <person name="Goodwin L."/>
            <person name="Pitluck S."/>
            <person name="Liolios K."/>
            <person name="Pagani I."/>
            <person name="Ivanova N."/>
            <person name="Huntemann M."/>
            <person name="Mavromatis K."/>
            <person name="Mikhailova N."/>
            <person name="Pati A."/>
            <person name="Chen A."/>
            <person name="Palaniappan K."/>
            <person name="Land M."/>
            <person name="Hauser L."/>
            <person name="Brambilla E.M."/>
            <person name="Rohde M."/>
            <person name="Verbarg S."/>
            <person name="Goker M."/>
            <person name="Bristow J."/>
            <person name="Eisen J.A."/>
            <person name="Markowitz V."/>
            <person name="Hugenholtz P."/>
            <person name="Kyrpides N.C."/>
            <person name="Klenk H.P."/>
            <person name="Woyke T."/>
        </authorList>
    </citation>
    <scope>NUCLEOTIDE SEQUENCE [LARGE SCALE GENOMIC DNA]</scope>
    <source>
        <strain evidence="4">ATCC 27775 / DSM 1100 / LMG 10767 / O</strain>
    </source>
</reference>
<dbReference type="OrthoDB" id="9796786at2"/>
<dbReference type="HOGENOM" id="CLU_057454_1_0_10"/>
<evidence type="ECO:0000313" key="4">
    <source>
        <dbReference type="Proteomes" id="UP000008461"/>
    </source>
</evidence>
<dbReference type="PROSITE" id="PS50943">
    <property type="entry name" value="HTH_CROC1"/>
    <property type="match status" value="1"/>
</dbReference>
<dbReference type="eggNOG" id="COG2856">
    <property type="taxonomic scope" value="Bacteria"/>
</dbReference>
<sequence length="389" mass="44068">MADRAYITPKVLKWARETAHMSADVAASKVSVSAEKLQEWEEGISLPTIHQAENLAKAYRRPFAMFFLPDIPNDFLPLQDFRKKDARPLGTASAFIIREMQQKQEWISEMLQENLGEPLPFVGRYTINTDPREVADDIIKVLKINHAQYTGNVIKDWIDKAEANGIFVSRTSFIHSRLKLDSEEIQGFVIADVYAPFIFINSDDWAAAQLFTLVHELAHIWIAESGISNETEISTGHKDKLHPVELFCNEVAANALMPSALMNNIDRKLLATSKSVFNVAKKLGVSSIALAVRALNLQLISTIHYHKLKNEIELDFLEFKKKEEEKMEKQKTSEGGPNYYMLQLQKNGKLFTQMVLDAFRGGLIEPTLASLLLNVKTNKFSSLESRMNL</sequence>
<keyword evidence="4" id="KW-1185">Reference proteome</keyword>
<dbReference type="Gene3D" id="1.10.260.40">
    <property type="entry name" value="lambda repressor-like DNA-binding domains"/>
    <property type="match status" value="1"/>
</dbReference>
<dbReference type="InterPro" id="IPR052345">
    <property type="entry name" value="Rad_response_metalloprotease"/>
</dbReference>
<evidence type="ECO:0000256" key="1">
    <source>
        <dbReference type="ARBA" id="ARBA00007227"/>
    </source>
</evidence>
<comment type="similarity">
    <text evidence="1">Belongs to the short-chain fatty acyl-CoA assimilation regulator (ScfR) family.</text>
</comment>
<protein>
    <recommendedName>
        <fullName evidence="2">HTH cro/C1-type domain-containing protein</fullName>
    </recommendedName>
</protein>
<dbReference type="STRING" id="760192.Halhy_3274"/>
<evidence type="ECO:0000313" key="3">
    <source>
        <dbReference type="EMBL" id="AEE51133.1"/>
    </source>
</evidence>
<dbReference type="Proteomes" id="UP000008461">
    <property type="component" value="Chromosome"/>
</dbReference>
<dbReference type="GO" id="GO:0003677">
    <property type="term" value="F:DNA binding"/>
    <property type="evidence" value="ECO:0007669"/>
    <property type="project" value="InterPro"/>
</dbReference>
<dbReference type="PANTHER" id="PTHR43236:SF2">
    <property type="entry name" value="BLL0069 PROTEIN"/>
    <property type="match status" value="1"/>
</dbReference>
<proteinExistence type="inferred from homology"/>
<feature type="domain" description="HTH cro/C1-type" evidence="2">
    <location>
        <begin position="12"/>
        <end position="66"/>
    </location>
</feature>
<dbReference type="SUPFAM" id="SSF47413">
    <property type="entry name" value="lambda repressor-like DNA-binding domains"/>
    <property type="match status" value="1"/>
</dbReference>
<dbReference type="Gene3D" id="1.10.10.2910">
    <property type="match status" value="1"/>
</dbReference>
<dbReference type="eggNOG" id="COG1396">
    <property type="taxonomic scope" value="Bacteria"/>
</dbReference>
<name>F4KT76_HALH1</name>
<dbReference type="SMART" id="SM00530">
    <property type="entry name" value="HTH_XRE"/>
    <property type="match status" value="1"/>
</dbReference>
<dbReference type="InterPro" id="IPR001387">
    <property type="entry name" value="Cro/C1-type_HTH"/>
</dbReference>
<dbReference type="EMBL" id="CP002691">
    <property type="protein sequence ID" value="AEE51133.1"/>
    <property type="molecule type" value="Genomic_DNA"/>
</dbReference>
<dbReference type="CDD" id="cd00093">
    <property type="entry name" value="HTH_XRE"/>
    <property type="match status" value="1"/>
</dbReference>
<dbReference type="AlphaFoldDB" id="F4KT76"/>
<dbReference type="KEGG" id="hhy:Halhy_3274"/>
<dbReference type="RefSeq" id="WP_013765674.1">
    <property type="nucleotide sequence ID" value="NC_015510.1"/>
</dbReference>